<evidence type="ECO:0000259" key="16">
    <source>
        <dbReference type="PROSITE" id="PS51198"/>
    </source>
</evidence>
<organism evidence="18 19">
    <name type="scientific">Rhodoferax ferrireducens</name>
    <dbReference type="NCBI Taxonomy" id="192843"/>
    <lineage>
        <taxon>Bacteria</taxon>
        <taxon>Pseudomonadati</taxon>
        <taxon>Pseudomonadota</taxon>
        <taxon>Betaproteobacteria</taxon>
        <taxon>Burkholderiales</taxon>
        <taxon>Comamonadaceae</taxon>
        <taxon>Rhodoferax</taxon>
    </lineage>
</organism>
<dbReference type="Gene3D" id="3.40.50.300">
    <property type="entry name" value="P-loop containing nucleotide triphosphate hydrolases"/>
    <property type="match status" value="4"/>
</dbReference>
<keyword evidence="3" id="KW-0227">DNA damage</keyword>
<keyword evidence="19" id="KW-1185">Reference proteome</keyword>
<comment type="caution">
    <text evidence="18">The sequence shown here is derived from an EMBL/GenBank/DDBJ whole genome shotgun (WGS) entry which is preliminary data.</text>
</comment>
<dbReference type="Pfam" id="PF13361">
    <property type="entry name" value="UvrD_C"/>
    <property type="match status" value="1"/>
</dbReference>
<dbReference type="InterPro" id="IPR000212">
    <property type="entry name" value="DNA_helicase_UvrD/REP"/>
</dbReference>
<evidence type="ECO:0000256" key="1">
    <source>
        <dbReference type="ARBA" id="ARBA00022722"/>
    </source>
</evidence>
<keyword evidence="9" id="KW-0234">DNA repair</keyword>
<dbReference type="InterPro" id="IPR011604">
    <property type="entry name" value="PDDEXK-like_dom_sf"/>
</dbReference>
<dbReference type="EMBL" id="JAVDXT010000002">
    <property type="protein sequence ID" value="MDR7378125.1"/>
    <property type="molecule type" value="Genomic_DNA"/>
</dbReference>
<evidence type="ECO:0000256" key="10">
    <source>
        <dbReference type="ARBA" id="ARBA00023235"/>
    </source>
</evidence>
<evidence type="ECO:0000256" key="12">
    <source>
        <dbReference type="ARBA" id="ARBA00034808"/>
    </source>
</evidence>
<evidence type="ECO:0000256" key="15">
    <source>
        <dbReference type="PROSITE-ProRule" id="PRU00560"/>
    </source>
</evidence>
<dbReference type="GO" id="GO:0003678">
    <property type="term" value="F:DNA helicase activity"/>
    <property type="evidence" value="ECO:0007669"/>
    <property type="project" value="UniProtKB-EC"/>
</dbReference>
<evidence type="ECO:0000313" key="19">
    <source>
        <dbReference type="Proteomes" id="UP001180487"/>
    </source>
</evidence>
<feature type="domain" description="UvrD-like helicase C-terminal" evidence="17">
    <location>
        <begin position="526"/>
        <end position="799"/>
    </location>
</feature>
<keyword evidence="5 15" id="KW-0347">Helicase</keyword>
<evidence type="ECO:0000256" key="8">
    <source>
        <dbReference type="ARBA" id="ARBA00023125"/>
    </source>
</evidence>
<dbReference type="GO" id="GO:0016787">
    <property type="term" value="F:hydrolase activity"/>
    <property type="evidence" value="ECO:0007669"/>
    <property type="project" value="UniProtKB-KW"/>
</dbReference>
<dbReference type="Gene3D" id="3.90.320.10">
    <property type="match status" value="1"/>
</dbReference>
<reference evidence="18 19" key="1">
    <citation type="submission" date="2023-07" db="EMBL/GenBank/DDBJ databases">
        <title>Sorghum-associated microbial communities from plants grown in Nebraska, USA.</title>
        <authorList>
            <person name="Schachtman D."/>
        </authorList>
    </citation>
    <scope>NUCLEOTIDE SEQUENCE [LARGE SCALE GENOMIC DNA]</scope>
    <source>
        <strain evidence="18 19">BE313</strain>
    </source>
</reference>
<dbReference type="Gene3D" id="1.10.486.10">
    <property type="entry name" value="PCRA, domain 4"/>
    <property type="match status" value="1"/>
</dbReference>
<keyword evidence="1" id="KW-0540">Nuclease</keyword>
<keyword evidence="10" id="KW-0413">Isomerase</keyword>
<gene>
    <name evidence="18" type="ORF">J2X19_002804</name>
</gene>
<dbReference type="EC" id="5.6.2.4" evidence="12"/>
<evidence type="ECO:0000259" key="17">
    <source>
        <dbReference type="PROSITE" id="PS51217"/>
    </source>
</evidence>
<evidence type="ECO:0000256" key="5">
    <source>
        <dbReference type="ARBA" id="ARBA00022806"/>
    </source>
</evidence>
<proteinExistence type="predicted"/>
<evidence type="ECO:0000256" key="4">
    <source>
        <dbReference type="ARBA" id="ARBA00022801"/>
    </source>
</evidence>
<comment type="catalytic activity">
    <reaction evidence="11">
        <text>Couples ATP hydrolysis with the unwinding of duplex DNA by translocating in the 3'-5' direction.</text>
        <dbReference type="EC" id="5.6.2.4"/>
    </reaction>
</comment>
<evidence type="ECO:0000256" key="13">
    <source>
        <dbReference type="ARBA" id="ARBA00034923"/>
    </source>
</evidence>
<evidence type="ECO:0000256" key="3">
    <source>
        <dbReference type="ARBA" id="ARBA00022763"/>
    </source>
</evidence>
<evidence type="ECO:0000256" key="7">
    <source>
        <dbReference type="ARBA" id="ARBA00022840"/>
    </source>
</evidence>
<evidence type="ECO:0000256" key="9">
    <source>
        <dbReference type="ARBA" id="ARBA00023204"/>
    </source>
</evidence>
<evidence type="ECO:0000256" key="14">
    <source>
        <dbReference type="ARBA" id="ARBA00048988"/>
    </source>
</evidence>
<keyword evidence="2 15" id="KW-0547">Nucleotide-binding</keyword>
<keyword evidence="6" id="KW-0269">Exonuclease</keyword>
<feature type="binding site" evidence="15">
    <location>
        <begin position="33"/>
        <end position="40"/>
    </location>
    <ligand>
        <name>ATP</name>
        <dbReference type="ChEBI" id="CHEBI:30616"/>
    </ligand>
</feature>
<accession>A0ABU2C9W2</accession>
<feature type="domain" description="UvrD-like helicase ATP-binding" evidence="16">
    <location>
        <begin position="12"/>
        <end position="486"/>
    </location>
</feature>
<evidence type="ECO:0000313" key="18">
    <source>
        <dbReference type="EMBL" id="MDR7378125.1"/>
    </source>
</evidence>
<evidence type="ECO:0000256" key="6">
    <source>
        <dbReference type="ARBA" id="ARBA00022839"/>
    </source>
</evidence>
<dbReference type="Proteomes" id="UP001180487">
    <property type="component" value="Unassembled WGS sequence"/>
</dbReference>
<dbReference type="InterPro" id="IPR014016">
    <property type="entry name" value="UvrD-like_ATP-bd"/>
</dbReference>
<dbReference type="Pfam" id="PF12705">
    <property type="entry name" value="PDDEXK_1"/>
    <property type="match status" value="1"/>
</dbReference>
<dbReference type="InterPro" id="IPR027417">
    <property type="entry name" value="P-loop_NTPase"/>
</dbReference>
<dbReference type="PANTHER" id="PTHR11070">
    <property type="entry name" value="UVRD / RECB / PCRA DNA HELICASE FAMILY MEMBER"/>
    <property type="match status" value="1"/>
</dbReference>
<name>A0ABU2C9W2_9BURK</name>
<evidence type="ECO:0000256" key="11">
    <source>
        <dbReference type="ARBA" id="ARBA00034617"/>
    </source>
</evidence>
<dbReference type="RefSeq" id="WP_310374004.1">
    <property type="nucleotide sequence ID" value="NZ_JAVDXT010000002.1"/>
</dbReference>
<dbReference type="SUPFAM" id="SSF52540">
    <property type="entry name" value="P-loop containing nucleoside triphosphate hydrolases"/>
    <property type="match status" value="1"/>
</dbReference>
<dbReference type="PROSITE" id="PS51217">
    <property type="entry name" value="UVRD_HELICASE_CTER"/>
    <property type="match status" value="1"/>
</dbReference>
<evidence type="ECO:0000256" key="2">
    <source>
        <dbReference type="ARBA" id="ARBA00022741"/>
    </source>
</evidence>
<keyword evidence="7 15" id="KW-0067">ATP-binding</keyword>
<protein>
    <recommendedName>
        <fullName evidence="12">DNA 3'-5' helicase</fullName>
        <ecNumber evidence="12">5.6.2.4</ecNumber>
    </recommendedName>
    <alternativeName>
        <fullName evidence="13">DNA 3'-5' helicase II</fullName>
    </alternativeName>
</protein>
<keyword evidence="4 15" id="KW-0378">Hydrolase</keyword>
<keyword evidence="8" id="KW-0238">DNA-binding</keyword>
<dbReference type="InterPro" id="IPR014017">
    <property type="entry name" value="DNA_helicase_UvrD-like_C"/>
</dbReference>
<dbReference type="PANTHER" id="PTHR11070:SF2">
    <property type="entry name" value="ATP-DEPENDENT DNA HELICASE SRS2"/>
    <property type="match status" value="1"/>
</dbReference>
<sequence length="1096" mass="117560">MTLAAYEHNGRPVERAAFYAIACDPRRSIAVEACAGAGKTWMLVSRILRALLEGSLATDGHGVAAHEILAITFTKKAAGEMRQRLNEWLVEFAQAGPEQLAAELQARGVPLAQIAAQSPALKQLYPQLLASARPVQIRTFHSWFAALLRTAPLAVLQDLGLPPNYSLLEDDAEAVREVWPRFYATVVDNPDARADFEALVAVHGRFQAQKALAAAIGKRVEFALADAHGVVDASVPPFGDQFPAFAGLAAPEDYLWTQRALLQEAAANLGRASAPTFSAKGGELEQAITAQHAAGVATALLTATGSARKFSEKIVGIQTIRTAQELVLQVAQAQLQHAAWSHQQRMARLTRVLIAELAALKYERGWVDMNDVERAASVMLSDPVLSGWVQERLDAKVKHLLIDEFQDTSPLQWQALHAWLSGYAGSGGSAGSASGGAPSVFIVGDPKQSIYRFRRAEPQVFRAAQAFVVDGLGGDLLSCDHTRRNAPPVMAAVNAVMSAAQAAGAYDGFRDHTTESTAQGALRCLPAIPRDANQGAKLPEDGAELAWRDSLGTPREEPEDTLRSLECRQAAQWLALQLADGLQPKDVMVLARKRDRLSQMRDALRSLHIPTQQPEKADLADAPEVQDIAALLDALVSTHHDLSLAQALKSPLFGVADADLVHLALLQRAARADVDNPSDSSWWSLLHNTEQLPPVLSALAPVLMRWKGWLDVLPPHDALDAIYADGDVLARFAAAAPAALRSAVLANLRAVLGTALQLNEGRFATPYALVRALKAGGVKAPVTGAPDAVRLLTVHGAKGLEAALVLLLDTDTPSAKAETMGVLVDWPGEAEAPVRLVFLASESNPPACVVDVLAIEQAARQREELNGLYVAMTRARSQLVISSVLPHKAVDGSWWQRLQPLAQPIDVAGLDQAQPLGDTAADAPFSLLVLPEIGLLAAPPRVPAEADGAESRVGQAMHRLLEWVPLGGAAPDPQHLPAVVREFALDAEQARQAADMAAAILAGEGAWAWNPEAIDWHGNEVALSYQGQTQRLDRLVRRRDTGAWWVLDYKSAATPQRQPGLVLQLRSYRAALQTLYPDAPVQAAFLTGQGALIALD</sequence>
<dbReference type="Pfam" id="PF00580">
    <property type="entry name" value="UvrD-helicase"/>
    <property type="match status" value="1"/>
</dbReference>
<dbReference type="PROSITE" id="PS51198">
    <property type="entry name" value="UVRD_HELICASE_ATP_BIND"/>
    <property type="match status" value="1"/>
</dbReference>
<comment type="catalytic activity">
    <reaction evidence="14">
        <text>ATP + H2O = ADP + phosphate + H(+)</text>
        <dbReference type="Rhea" id="RHEA:13065"/>
        <dbReference type="ChEBI" id="CHEBI:15377"/>
        <dbReference type="ChEBI" id="CHEBI:15378"/>
        <dbReference type="ChEBI" id="CHEBI:30616"/>
        <dbReference type="ChEBI" id="CHEBI:43474"/>
        <dbReference type="ChEBI" id="CHEBI:456216"/>
        <dbReference type="EC" id="5.6.2.4"/>
    </reaction>
</comment>
<dbReference type="InterPro" id="IPR038726">
    <property type="entry name" value="PDDEXK_AddAB-type"/>
</dbReference>